<dbReference type="AlphaFoldDB" id="A0A921G1U5"/>
<name>A0A921G1U5_SPOPS</name>
<evidence type="ECO:0000313" key="2">
    <source>
        <dbReference type="Proteomes" id="UP000698173"/>
    </source>
</evidence>
<reference evidence="1" key="1">
    <citation type="journal article" date="2021" name="PeerJ">
        <title>Extensive microbial diversity within the chicken gut microbiome revealed by metagenomics and culture.</title>
        <authorList>
            <person name="Gilroy R."/>
            <person name="Ravi A."/>
            <person name="Getino M."/>
            <person name="Pursley I."/>
            <person name="Horton D.L."/>
            <person name="Alikhan N.F."/>
            <person name="Baker D."/>
            <person name="Gharbi K."/>
            <person name="Hall N."/>
            <person name="Watson M."/>
            <person name="Adriaenssens E.M."/>
            <person name="Foster-Nyarko E."/>
            <person name="Jarju S."/>
            <person name="Secka A."/>
            <person name="Antonio M."/>
            <person name="Oren A."/>
            <person name="Chaudhuri R.R."/>
            <person name="La Ragione R."/>
            <person name="Hildebrand F."/>
            <person name="Pallen M.J."/>
        </authorList>
    </citation>
    <scope>NUCLEOTIDE SEQUENCE</scope>
    <source>
        <strain evidence="1">CHK171-7178</strain>
    </source>
</reference>
<dbReference type="Proteomes" id="UP000698173">
    <property type="component" value="Unassembled WGS sequence"/>
</dbReference>
<dbReference type="Pfam" id="PF19524">
    <property type="entry name" value="DUF6054"/>
    <property type="match status" value="1"/>
</dbReference>
<protein>
    <submittedName>
        <fullName evidence="1">DUF6054 family protein</fullName>
    </submittedName>
</protein>
<dbReference type="InterPro" id="IPR046117">
    <property type="entry name" value="DUF6054"/>
</dbReference>
<comment type="caution">
    <text evidence="1">The sequence shown here is derived from an EMBL/GenBank/DDBJ whole genome shotgun (WGS) entry which is preliminary data.</text>
</comment>
<sequence length="115" mass="12591">MSVREFTVRLSPVVAMNAIETYVVRGSISGTLVDQYVRRLGEHEIHVAVFEKYYMRSSNRASLTVTIDNLAGQTKVHAVASGGSEGMFMRFDWGAGKNFANSVDEALGPYITGAQ</sequence>
<proteinExistence type="predicted"/>
<evidence type="ECO:0000313" key="1">
    <source>
        <dbReference type="EMBL" id="HJF32897.1"/>
    </source>
</evidence>
<reference evidence="1" key="2">
    <citation type="submission" date="2021-09" db="EMBL/GenBank/DDBJ databases">
        <authorList>
            <person name="Gilroy R."/>
        </authorList>
    </citation>
    <scope>NUCLEOTIDE SEQUENCE</scope>
    <source>
        <strain evidence="1">CHK171-7178</strain>
    </source>
</reference>
<dbReference type="EMBL" id="DYWT01000223">
    <property type="protein sequence ID" value="HJF32897.1"/>
    <property type="molecule type" value="Genomic_DNA"/>
</dbReference>
<organism evidence="1 2">
    <name type="scientific">Sporosarcina psychrophila</name>
    <name type="common">Bacillus psychrophilus</name>
    <dbReference type="NCBI Taxonomy" id="1476"/>
    <lineage>
        <taxon>Bacteria</taxon>
        <taxon>Bacillati</taxon>
        <taxon>Bacillota</taxon>
        <taxon>Bacilli</taxon>
        <taxon>Bacillales</taxon>
        <taxon>Caryophanaceae</taxon>
        <taxon>Sporosarcina</taxon>
    </lineage>
</organism>
<gene>
    <name evidence="1" type="ORF">K8V56_14130</name>
</gene>
<accession>A0A921G1U5</accession>